<feature type="binding site" evidence="12">
    <location>
        <position position="119"/>
    </location>
    <ligand>
        <name>phosphate</name>
        <dbReference type="ChEBI" id="CHEBI:43474"/>
    </ligand>
</feature>
<evidence type="ECO:0000256" key="2">
    <source>
        <dbReference type="ARBA" id="ARBA00006751"/>
    </source>
</evidence>
<dbReference type="Proteomes" id="UP001626550">
    <property type="component" value="Unassembled WGS sequence"/>
</dbReference>
<evidence type="ECO:0000256" key="12">
    <source>
        <dbReference type="PIRSR" id="PIRSR000477-2"/>
    </source>
</evidence>
<organism evidence="14 15">
    <name type="scientific">Cichlidogyrus casuarinus</name>
    <dbReference type="NCBI Taxonomy" id="1844966"/>
    <lineage>
        <taxon>Eukaryota</taxon>
        <taxon>Metazoa</taxon>
        <taxon>Spiralia</taxon>
        <taxon>Lophotrochozoa</taxon>
        <taxon>Platyhelminthes</taxon>
        <taxon>Monogenea</taxon>
        <taxon>Monopisthocotylea</taxon>
        <taxon>Dactylogyridea</taxon>
        <taxon>Ancyrocephalidae</taxon>
        <taxon>Cichlidogyrus</taxon>
    </lineage>
</organism>
<dbReference type="Gene3D" id="3.40.50.1580">
    <property type="entry name" value="Nucleoside phosphorylase domain"/>
    <property type="match status" value="1"/>
</dbReference>
<dbReference type="NCBIfam" id="TIGR01697">
    <property type="entry name" value="PNPH-PUNA-XAPA"/>
    <property type="match status" value="1"/>
</dbReference>
<evidence type="ECO:0000256" key="11">
    <source>
        <dbReference type="PIRNR" id="PIRNR000477"/>
    </source>
</evidence>
<evidence type="ECO:0000256" key="6">
    <source>
        <dbReference type="ARBA" id="ARBA00022679"/>
    </source>
</evidence>
<feature type="binding site" evidence="12">
    <location>
        <begin position="87"/>
        <end position="89"/>
    </location>
    <ligand>
        <name>phosphate</name>
        <dbReference type="ChEBI" id="CHEBI:43474"/>
    </ligand>
</feature>
<dbReference type="GO" id="GO:0004731">
    <property type="term" value="F:purine-nucleoside phosphorylase activity"/>
    <property type="evidence" value="ECO:0007669"/>
    <property type="project" value="UniProtKB-EC"/>
</dbReference>
<evidence type="ECO:0000313" key="15">
    <source>
        <dbReference type="Proteomes" id="UP001626550"/>
    </source>
</evidence>
<reference evidence="14 15" key="1">
    <citation type="submission" date="2024-11" db="EMBL/GenBank/DDBJ databases">
        <title>Adaptive evolution of stress response genes in parasites aligns with host niche diversity.</title>
        <authorList>
            <person name="Hahn C."/>
            <person name="Resl P."/>
        </authorList>
    </citation>
    <scope>NUCLEOTIDE SEQUENCE [LARGE SCALE GENOMIC DNA]</scope>
    <source>
        <strain evidence="14">EGGRZ-B1_66</strain>
        <tissue evidence="14">Body</tissue>
    </source>
</reference>
<evidence type="ECO:0000256" key="3">
    <source>
        <dbReference type="ARBA" id="ARBA00011886"/>
    </source>
</evidence>
<comment type="similarity">
    <text evidence="2 11">Belongs to the PNP/MTAP phosphorylase family.</text>
</comment>
<dbReference type="CDD" id="cd09009">
    <property type="entry name" value="PNP-EcPNPII_like"/>
    <property type="match status" value="1"/>
</dbReference>
<comment type="pathway">
    <text evidence="1 11">Purine metabolism; purine nucleoside salvage.</text>
</comment>
<sequence length="292" mass="31597">MFDSLLPSDHESCLVRKKYLEDIIRIKPTVGIICGSGLGSLADCIQHAQIIHYSEIPDFPIATVQGHNGQFVFGTIGEVGIVLMQGRVHTYEGHHPSEVAIPIRVMRLLGVRILLVTNAAGGVNPTFNPGDVCVIKDQISLPNLIGFSPLMGPNQAKFGCRFQPMLDIYNRHLSNLLKESLLTVLPPAKVHEGVYIMLAGPCFETAAETRLLQGFGADVVGMSTANEVTVAQHCGMKICGFSLVTNKAVSTQNGDEQPPSHEEVILAASKSAQLLCLAVETFVKMIPQEMIN</sequence>
<comment type="catalytic activity">
    <reaction evidence="8">
        <text>2'-deoxyguanosine + phosphate = 2-deoxy-alpha-D-ribose 1-phosphate + guanine</text>
        <dbReference type="Rhea" id="RHEA:27738"/>
        <dbReference type="ChEBI" id="CHEBI:16235"/>
        <dbReference type="ChEBI" id="CHEBI:17172"/>
        <dbReference type="ChEBI" id="CHEBI:43474"/>
        <dbReference type="ChEBI" id="CHEBI:57259"/>
        <dbReference type="EC" id="2.4.2.1"/>
    </reaction>
</comment>
<evidence type="ECO:0000256" key="1">
    <source>
        <dbReference type="ARBA" id="ARBA00005058"/>
    </source>
</evidence>
<dbReference type="NCBIfam" id="TIGR01700">
    <property type="entry name" value="PNPH"/>
    <property type="match status" value="1"/>
</dbReference>
<evidence type="ECO:0000256" key="7">
    <source>
        <dbReference type="ARBA" id="ARBA00023918"/>
    </source>
</evidence>
<evidence type="ECO:0000256" key="4">
    <source>
        <dbReference type="ARBA" id="ARBA00013834"/>
    </source>
</evidence>
<dbReference type="InterPro" id="IPR011268">
    <property type="entry name" value="Purine_phosphorylase"/>
</dbReference>
<feature type="domain" description="Nucleoside phosphorylase" evidence="13">
    <location>
        <begin position="29"/>
        <end position="283"/>
    </location>
</feature>
<keyword evidence="15" id="KW-1185">Reference proteome</keyword>
<accession>A0ABD2Q2F5</accession>
<feature type="binding site" evidence="12">
    <location>
        <position position="246"/>
    </location>
    <ligand>
        <name>a purine D-ribonucleoside</name>
        <dbReference type="ChEBI" id="CHEBI:142355"/>
    </ligand>
</feature>
<dbReference type="InterPro" id="IPR035994">
    <property type="entry name" value="Nucleoside_phosphorylase_sf"/>
</dbReference>
<comment type="caution">
    <text evidence="14">The sequence shown here is derived from an EMBL/GenBank/DDBJ whole genome shotgun (WGS) entry which is preliminary data.</text>
</comment>
<evidence type="ECO:0000256" key="8">
    <source>
        <dbReference type="ARBA" id="ARBA00023929"/>
    </source>
</evidence>
<gene>
    <name evidence="14" type="ORF">Ciccas_007607</name>
</gene>
<dbReference type="PANTHER" id="PTHR11904:SF9">
    <property type="entry name" value="PURINE NUCLEOSIDE PHOSPHORYLASE-RELATED"/>
    <property type="match status" value="1"/>
</dbReference>
<dbReference type="EC" id="2.4.2.1" evidence="3 11"/>
<dbReference type="EMBL" id="JBJKFK010001194">
    <property type="protein sequence ID" value="KAL3313787.1"/>
    <property type="molecule type" value="Genomic_DNA"/>
</dbReference>
<dbReference type="NCBIfam" id="NF006054">
    <property type="entry name" value="PRK08202.1"/>
    <property type="match status" value="1"/>
</dbReference>
<feature type="binding site" evidence="12">
    <location>
        <position position="204"/>
    </location>
    <ligand>
        <name>a purine D-ribonucleoside</name>
        <dbReference type="ChEBI" id="CHEBI:142355"/>
    </ligand>
</feature>
<dbReference type="PANTHER" id="PTHR11904">
    <property type="entry name" value="METHYLTHIOADENOSINE/PURINE NUCLEOSIDE PHOSPHORYLASE"/>
    <property type="match status" value="1"/>
</dbReference>
<feature type="binding site" evidence="12">
    <location>
        <position position="36"/>
    </location>
    <ligand>
        <name>phosphate</name>
        <dbReference type="ChEBI" id="CHEBI:43474"/>
    </ligand>
</feature>
<comment type="catalytic activity">
    <reaction evidence="9">
        <text>2'-deoxyinosine + phosphate = 2-deoxy-alpha-D-ribose 1-phosphate + hypoxanthine</text>
        <dbReference type="Rhea" id="RHEA:27750"/>
        <dbReference type="ChEBI" id="CHEBI:17368"/>
        <dbReference type="ChEBI" id="CHEBI:28997"/>
        <dbReference type="ChEBI" id="CHEBI:43474"/>
        <dbReference type="ChEBI" id="CHEBI:57259"/>
        <dbReference type="EC" id="2.4.2.1"/>
    </reaction>
</comment>
<evidence type="ECO:0000256" key="10">
    <source>
        <dbReference type="ARBA" id="ARBA00023970"/>
    </source>
</evidence>
<dbReference type="SUPFAM" id="SSF53167">
    <property type="entry name" value="Purine and uridine phosphorylases"/>
    <property type="match status" value="1"/>
</dbReference>
<evidence type="ECO:0000259" key="13">
    <source>
        <dbReference type="Pfam" id="PF01048"/>
    </source>
</evidence>
<comment type="catalytic activity">
    <reaction evidence="10">
        <text>guanosine + phosphate = alpha-D-ribose 1-phosphate + guanine</text>
        <dbReference type="Rhea" id="RHEA:13233"/>
        <dbReference type="ChEBI" id="CHEBI:16235"/>
        <dbReference type="ChEBI" id="CHEBI:16750"/>
        <dbReference type="ChEBI" id="CHEBI:43474"/>
        <dbReference type="ChEBI" id="CHEBI:57720"/>
        <dbReference type="EC" id="2.4.2.1"/>
    </reaction>
</comment>
<dbReference type="InterPro" id="IPR000845">
    <property type="entry name" value="Nucleoside_phosphorylase_d"/>
</dbReference>
<name>A0ABD2Q2F5_9PLAT</name>
<dbReference type="AlphaFoldDB" id="A0ABD2Q2F5"/>
<dbReference type="InterPro" id="IPR011270">
    <property type="entry name" value="Pur_Nuc_Pase_Ino/Guo-sp"/>
</dbReference>
<evidence type="ECO:0000256" key="5">
    <source>
        <dbReference type="ARBA" id="ARBA00022676"/>
    </source>
</evidence>
<evidence type="ECO:0000256" key="9">
    <source>
        <dbReference type="ARBA" id="ARBA00023950"/>
    </source>
</evidence>
<comment type="catalytic activity">
    <reaction evidence="7">
        <text>inosine + phosphate = alpha-D-ribose 1-phosphate + hypoxanthine</text>
        <dbReference type="Rhea" id="RHEA:27646"/>
        <dbReference type="ChEBI" id="CHEBI:17368"/>
        <dbReference type="ChEBI" id="CHEBI:17596"/>
        <dbReference type="ChEBI" id="CHEBI:43474"/>
        <dbReference type="ChEBI" id="CHEBI:57720"/>
        <dbReference type="EC" id="2.4.2.1"/>
    </reaction>
</comment>
<comment type="function">
    <text evidence="11">The purine nucleoside phosphorylases catalyze the phosphorolytic breakdown of the N-glycosidic bond in the beta-(deoxy)ribonucleoside molecules, with the formation of the corresponding free purine bases and pentose-1-phosphate.</text>
</comment>
<feature type="binding site" evidence="12">
    <location>
        <position position="223"/>
    </location>
    <ligand>
        <name>phosphate</name>
        <dbReference type="ChEBI" id="CHEBI:43474"/>
    </ligand>
</feature>
<feature type="binding site" evidence="12">
    <location>
        <position position="67"/>
    </location>
    <ligand>
        <name>phosphate</name>
        <dbReference type="ChEBI" id="CHEBI:43474"/>
    </ligand>
</feature>
<evidence type="ECO:0000313" key="14">
    <source>
        <dbReference type="EMBL" id="KAL3313787.1"/>
    </source>
</evidence>
<keyword evidence="6 11" id="KW-0808">Transferase</keyword>
<protein>
    <recommendedName>
        <fullName evidence="4 11">Purine nucleoside phosphorylase</fullName>
        <ecNumber evidence="3 11">2.4.2.1</ecNumber>
    </recommendedName>
    <alternativeName>
        <fullName evidence="11">Inosine-guanosine phosphorylase</fullName>
    </alternativeName>
</protein>
<keyword evidence="5 11" id="KW-0328">Glycosyltransferase</keyword>
<dbReference type="PIRSF" id="PIRSF000477">
    <property type="entry name" value="PurNPase"/>
    <property type="match status" value="1"/>
</dbReference>
<proteinExistence type="inferred from homology"/>
<dbReference type="Pfam" id="PF01048">
    <property type="entry name" value="PNP_UDP_1"/>
    <property type="match status" value="1"/>
</dbReference>